<protein>
    <submittedName>
        <fullName evidence="3">Proteasome activator complex subunit 4-like</fullName>
    </submittedName>
</protein>
<feature type="domain" description="Proteasome activator complex subunit 4-like HEAT repeat-like" evidence="2">
    <location>
        <begin position="1159"/>
        <end position="1449"/>
    </location>
</feature>
<gene>
    <name evidence="3" type="ORF">BIW11_12588</name>
</gene>
<dbReference type="InterPro" id="IPR055455">
    <property type="entry name" value="HEAT_PSME4"/>
</dbReference>
<dbReference type="GO" id="GO:0070628">
    <property type="term" value="F:proteasome binding"/>
    <property type="evidence" value="ECO:0007669"/>
    <property type="project" value="InterPro"/>
</dbReference>
<dbReference type="GO" id="GO:0010499">
    <property type="term" value="P:proteasomal ubiquitin-independent protein catabolic process"/>
    <property type="evidence" value="ECO:0007669"/>
    <property type="project" value="TreeGrafter"/>
</dbReference>
<reference evidence="3 4" key="1">
    <citation type="journal article" date="2017" name="Gigascience">
        <title>Draft genome of the honey bee ectoparasitic mite, Tropilaelaps mercedesae, is shaped by the parasitic life history.</title>
        <authorList>
            <person name="Dong X."/>
            <person name="Armstrong S.D."/>
            <person name="Xia D."/>
            <person name="Makepeace B.L."/>
            <person name="Darby A.C."/>
            <person name="Kadowaki T."/>
        </authorList>
    </citation>
    <scope>NUCLEOTIDE SEQUENCE [LARGE SCALE GENOMIC DNA]</scope>
    <source>
        <strain evidence="3">Wuxi-XJTLU</strain>
    </source>
</reference>
<evidence type="ECO:0000313" key="3">
    <source>
        <dbReference type="EMBL" id="OQR68927.1"/>
    </source>
</evidence>
<evidence type="ECO:0000259" key="2">
    <source>
        <dbReference type="Pfam" id="PF23096"/>
    </source>
</evidence>
<dbReference type="STRING" id="418985.A0A1V9X601"/>
<dbReference type="InterPro" id="IPR035309">
    <property type="entry name" value="PSME4"/>
</dbReference>
<proteinExistence type="predicted"/>
<feature type="domain" description="Proteasome activator Blm10 middle HEAT repeats region" evidence="1">
    <location>
        <begin position="522"/>
        <end position="807"/>
    </location>
</feature>
<dbReference type="OrthoDB" id="6511336at2759"/>
<dbReference type="GO" id="GO:0005829">
    <property type="term" value="C:cytosol"/>
    <property type="evidence" value="ECO:0007669"/>
    <property type="project" value="TreeGrafter"/>
</dbReference>
<dbReference type="GO" id="GO:0005634">
    <property type="term" value="C:nucleus"/>
    <property type="evidence" value="ECO:0007669"/>
    <property type="project" value="TreeGrafter"/>
</dbReference>
<dbReference type="PANTHER" id="PTHR32170:SF3">
    <property type="entry name" value="PROTEASOME ACTIVATOR COMPLEX SUBUNIT 4"/>
    <property type="match status" value="1"/>
</dbReference>
<comment type="caution">
    <text evidence="3">The sequence shown here is derived from an EMBL/GenBank/DDBJ whole genome shotgun (WGS) entry which is preliminary data.</text>
</comment>
<dbReference type="InterPro" id="IPR032430">
    <property type="entry name" value="Blm10_mid"/>
</dbReference>
<accession>A0A1V9X601</accession>
<dbReference type="Pfam" id="PF23096">
    <property type="entry name" value="HEAT_PSME4"/>
    <property type="match status" value="1"/>
</dbReference>
<evidence type="ECO:0000313" key="4">
    <source>
        <dbReference type="Proteomes" id="UP000192247"/>
    </source>
</evidence>
<organism evidence="3 4">
    <name type="scientific">Tropilaelaps mercedesae</name>
    <dbReference type="NCBI Taxonomy" id="418985"/>
    <lineage>
        <taxon>Eukaryota</taxon>
        <taxon>Metazoa</taxon>
        <taxon>Ecdysozoa</taxon>
        <taxon>Arthropoda</taxon>
        <taxon>Chelicerata</taxon>
        <taxon>Arachnida</taxon>
        <taxon>Acari</taxon>
        <taxon>Parasitiformes</taxon>
        <taxon>Mesostigmata</taxon>
        <taxon>Gamasina</taxon>
        <taxon>Dermanyssoidea</taxon>
        <taxon>Laelapidae</taxon>
        <taxon>Tropilaelaps</taxon>
    </lineage>
</organism>
<keyword evidence="3" id="KW-0647">Proteasome</keyword>
<keyword evidence="4" id="KW-1185">Reference proteome</keyword>
<feature type="domain" description="Proteasome activator Blm10 middle HEAT repeats region" evidence="1">
    <location>
        <begin position="319"/>
        <end position="511"/>
    </location>
</feature>
<dbReference type="Proteomes" id="UP000192247">
    <property type="component" value="Unassembled WGS sequence"/>
</dbReference>
<dbReference type="GO" id="GO:0016504">
    <property type="term" value="F:peptidase activator activity"/>
    <property type="evidence" value="ECO:0007669"/>
    <property type="project" value="InterPro"/>
</dbReference>
<dbReference type="InterPro" id="IPR016024">
    <property type="entry name" value="ARM-type_fold"/>
</dbReference>
<name>A0A1V9X601_9ACAR</name>
<evidence type="ECO:0000259" key="1">
    <source>
        <dbReference type="Pfam" id="PF16507"/>
    </source>
</evidence>
<dbReference type="EMBL" id="MNPL01022901">
    <property type="protein sequence ID" value="OQR68927.1"/>
    <property type="molecule type" value="Genomic_DNA"/>
</dbReference>
<dbReference type="InParanoid" id="A0A1V9X601"/>
<dbReference type="SUPFAM" id="SSF48371">
    <property type="entry name" value="ARM repeat"/>
    <property type="match status" value="1"/>
</dbReference>
<dbReference type="Pfam" id="PF16507">
    <property type="entry name" value="HEAT_PSME4_mid"/>
    <property type="match status" value="2"/>
</dbReference>
<dbReference type="PANTHER" id="PTHR32170">
    <property type="entry name" value="PROTEASOME ACTIVATOR COMPLEX SUBUNIT 4"/>
    <property type="match status" value="1"/>
</dbReference>
<dbReference type="GO" id="GO:0000502">
    <property type="term" value="C:proteasome complex"/>
    <property type="evidence" value="ECO:0007669"/>
    <property type="project" value="UniProtKB-KW"/>
</dbReference>
<sequence length="1553" mass="178245">MAITTTMIASSSEDDDLPRRFNKYNALLPYGDRLEAEAKQFFTEIKIKIAECLANAEIRPGLVNCLANLRSFTGLHGFYFSKEEHVELIHLLIDIILLPDLDLGTIAKISSVICRLLRKKHLLTPSDLTIEWRPLFKLSERCLNRSLEDHGLIQCPQTLESQLNTLIRLCRPYFPLSATQEMLDEWLVDMCPYDDFRDTLVRRFQLFLPTTLPPAHFDKGWQLWFERFITLWRLDRRGGAETILVGLFARLAEDNIGYVDWEPYIPDIFTRLLRSFNLPYGNGNLKVARSVSSTQCEIAQFTRWIISLLGGGSSAQTHLELLFKTIESFYHPSNSGRWTLRLTKFLAKLTENFLERLWLERRKLKTWRNEVPEQKKLQEDDIDAFVNTIHPIALMAMFLKSHYTNACSALQDIAWLRPVVVVSAVLEELNDSLYNLTEPHRLTSSLISMGYVSRLLVLNHNRLKVRVDIPNLLMSCLPGIDSNDNRKTTVTLQVISTLVAVVPLVDCSSLADSVAPDLHEACLTTAAFEDFVLELISRCVAHIDNTAADNQHRDCQASSLDDNILDVALSSTFSAVFSQCSTAIYRSALDRLAGLIENKIIGRVPGKQVATIVRCAVAADPPVGVEVFLARYAKRALILLEADEVLFEENIDNELQFAITLLSETVRWHGDGIRPHMPLLMRFVCRALQLNARTGYLDTALMVRHTFHALTAVYPYFFKPNRGPLVPTVDDLPILHWGESEDMKTIQVQWHVPSDEDIQCARQLFDACTQPQLERLRLWCDDAQANAMTKIEVQRSLTLILDTLQGLGSCLPPLSGDPINVLDTKTSTFCNRVQNTGKIIFSETLRGDILNDIERVVGMVSLLYEDDIKSFVFICHIIKSLVFYFGMTKPEFEVRYKGYKFSKQMFDLRLVEGSVKHTRSVIIDRAQLHHELRLIAMCQQFTTNHKRAMHIIFKLAISHYSQVRVQAQDVLDMFFTQFPRSYSFVLDEMCSLLVSPSMSHDQYKGILYILVGNKDHNLVTMNNWVGMAKLWPSLVNAQHSEKPSIIALISRLQEQVVKFMETYPMVSRVPESIVWRAQALAETSVTTRTVSDSATPPVSENASEKQVTSGEANEAIYYALVSDLTRLVGSGKLHWRYHYLGLVMLKMLLRHDVPYKEETVRMLTTHLISEHLRTRKICIDILTGVLYQQKRKMLKVKVKREDIDEVNAQVPLNATFAKSLDGNKRRPFNLFLQLNSANRPDTQERWDKAIFIHKPYIGYSGLKQEVEVYAPDKDQPQIPSADQMSSVERIIHDSFTNPEFVKQFIFYLAIEENKGKDKFEAERVIFFKSLFRNYGDAFIVNFDEYLNRFLKESKQESEQRCALEILAGMVRGAKHWNFPMNKRLAEFVVPLFAEGMNNILPETMSDWGACVATMFEGRDCNKFHWFFDIITKNLYDGSSFLQACRMYTLLGGLVQMRWRVQELGHRLLDEMIPNLAHPYLNVRERMAHLLANIFAFDVRVNDGVLTKFDNDDNFVLAPKSIDFEMQVMTSLEMLKLDNHEQKEEIAKRSFQTR</sequence>